<dbReference type="GO" id="GO:0019985">
    <property type="term" value="P:translesion synthesis"/>
    <property type="evidence" value="ECO:0007669"/>
    <property type="project" value="TreeGrafter"/>
</dbReference>
<dbReference type="AlphaFoldDB" id="A0A6C0KVE3"/>
<dbReference type="InterPro" id="IPR046938">
    <property type="entry name" value="DNA_clamp_sf"/>
</dbReference>
<dbReference type="GO" id="GO:0006298">
    <property type="term" value="P:mismatch repair"/>
    <property type="evidence" value="ECO:0007669"/>
    <property type="project" value="TreeGrafter"/>
</dbReference>
<dbReference type="PANTHER" id="PTHR11352">
    <property type="entry name" value="PROLIFERATING CELL NUCLEAR ANTIGEN"/>
    <property type="match status" value="1"/>
</dbReference>
<dbReference type="SUPFAM" id="SSF55979">
    <property type="entry name" value="DNA clamp"/>
    <property type="match status" value="2"/>
</dbReference>
<dbReference type="GO" id="GO:0030337">
    <property type="term" value="F:DNA polymerase processivity factor activity"/>
    <property type="evidence" value="ECO:0007669"/>
    <property type="project" value="InterPro"/>
</dbReference>
<accession>A0A6C0KVE3</accession>
<organism evidence="5">
    <name type="scientific">viral metagenome</name>
    <dbReference type="NCBI Taxonomy" id="1070528"/>
    <lineage>
        <taxon>unclassified sequences</taxon>
        <taxon>metagenomes</taxon>
        <taxon>organismal metagenomes</taxon>
    </lineage>
</organism>
<protein>
    <recommendedName>
        <fullName evidence="6">Proliferating cell nuclear antigen PCNA N-terminal domain-containing protein</fullName>
    </recommendedName>
</protein>
<dbReference type="GO" id="GO:0006275">
    <property type="term" value="P:regulation of DNA replication"/>
    <property type="evidence" value="ECO:0007669"/>
    <property type="project" value="InterPro"/>
</dbReference>
<keyword evidence="2" id="KW-0238">DNA-binding</keyword>
<sequence>MAAAIPPSTNVENTLEIKTVQASTFKQVIDALKEILMDVNLEFDETGMKVVALDNTHVVLVHLKLEADRFEKYYCEKRLYVGINMLKLHLLIKTISNNDVLTIFVEGNDQNHLGIQIENPDKNMKTVYKLSMLDINVLNINIPPADFQTVITMPSVDFQKIIRDMHNLADFIEIRNVGNQITFSCKGDFCSQDTILGTEKNTTISITKNAENEHEIIQGLFSLKYLSTFTKCTNLSNVVEIYIKNTYPLILCYQVANLGMIKLCLAQSENAA</sequence>
<dbReference type="HAMAP" id="MF_00317">
    <property type="entry name" value="DNApol_clamp_arch"/>
    <property type="match status" value="1"/>
</dbReference>
<name>A0A6C0KVE3_9ZZZZ</name>
<feature type="domain" description="Proliferating cell nuclear antigen PCNA N-terminal" evidence="3">
    <location>
        <begin position="15"/>
        <end position="137"/>
    </location>
</feature>
<evidence type="ECO:0000256" key="2">
    <source>
        <dbReference type="ARBA" id="ARBA00023125"/>
    </source>
</evidence>
<dbReference type="PRINTS" id="PR00339">
    <property type="entry name" value="PCNACYCLIN"/>
</dbReference>
<reference evidence="5" key="1">
    <citation type="journal article" date="2020" name="Nature">
        <title>Giant virus diversity and host interactions through global metagenomics.</title>
        <authorList>
            <person name="Schulz F."/>
            <person name="Roux S."/>
            <person name="Paez-Espino D."/>
            <person name="Jungbluth S."/>
            <person name="Walsh D.A."/>
            <person name="Denef V.J."/>
            <person name="McMahon K.D."/>
            <person name="Konstantinidis K.T."/>
            <person name="Eloe-Fadrosh E.A."/>
            <person name="Kyrpides N.C."/>
            <person name="Woyke T."/>
        </authorList>
    </citation>
    <scope>NUCLEOTIDE SEQUENCE</scope>
    <source>
        <strain evidence="5">GVMAG-S-3300013094-100</strain>
    </source>
</reference>
<comment type="similarity">
    <text evidence="1">Belongs to the PCNA family.</text>
</comment>
<dbReference type="GO" id="GO:0003677">
    <property type="term" value="F:DNA binding"/>
    <property type="evidence" value="ECO:0007669"/>
    <property type="project" value="UniProtKB-KW"/>
</dbReference>
<dbReference type="EMBL" id="MN740978">
    <property type="protein sequence ID" value="QHU21106.1"/>
    <property type="molecule type" value="Genomic_DNA"/>
</dbReference>
<dbReference type="InterPro" id="IPR022648">
    <property type="entry name" value="Pr_cel_nuc_antig_N"/>
</dbReference>
<evidence type="ECO:0000259" key="4">
    <source>
        <dbReference type="Pfam" id="PF02747"/>
    </source>
</evidence>
<dbReference type="Pfam" id="PF02747">
    <property type="entry name" value="PCNA_C"/>
    <property type="match status" value="1"/>
</dbReference>
<dbReference type="Pfam" id="PF00705">
    <property type="entry name" value="PCNA_N"/>
    <property type="match status" value="1"/>
</dbReference>
<evidence type="ECO:0000259" key="3">
    <source>
        <dbReference type="Pfam" id="PF00705"/>
    </source>
</evidence>
<proteinExistence type="inferred from homology"/>
<dbReference type="InterPro" id="IPR022649">
    <property type="entry name" value="Pr_cel_nuc_antig_C"/>
</dbReference>
<dbReference type="GO" id="GO:0043626">
    <property type="term" value="C:PCNA complex"/>
    <property type="evidence" value="ECO:0007669"/>
    <property type="project" value="TreeGrafter"/>
</dbReference>
<evidence type="ECO:0008006" key="6">
    <source>
        <dbReference type="Google" id="ProtNLM"/>
    </source>
</evidence>
<dbReference type="CDD" id="cd00577">
    <property type="entry name" value="PCNA"/>
    <property type="match status" value="1"/>
</dbReference>
<evidence type="ECO:0000313" key="5">
    <source>
        <dbReference type="EMBL" id="QHU21106.1"/>
    </source>
</evidence>
<evidence type="ECO:0000256" key="1">
    <source>
        <dbReference type="ARBA" id="ARBA00010462"/>
    </source>
</evidence>
<dbReference type="InterPro" id="IPR000730">
    <property type="entry name" value="Pr_cel_nuc_antig"/>
</dbReference>
<dbReference type="Gene3D" id="3.70.10.10">
    <property type="match status" value="1"/>
</dbReference>
<feature type="domain" description="Proliferating cell nuclear antigen PCNA C-terminal" evidence="4">
    <location>
        <begin position="142"/>
        <end position="267"/>
    </location>
</feature>
<dbReference type="NCBIfam" id="TIGR00590">
    <property type="entry name" value="pcna"/>
    <property type="match status" value="1"/>
</dbReference>
<dbReference type="PANTHER" id="PTHR11352:SF0">
    <property type="entry name" value="PROLIFERATING CELL NUCLEAR ANTIGEN"/>
    <property type="match status" value="1"/>
</dbReference>
<dbReference type="GO" id="GO:0006272">
    <property type="term" value="P:leading strand elongation"/>
    <property type="evidence" value="ECO:0007669"/>
    <property type="project" value="TreeGrafter"/>
</dbReference>